<sequence>MKKYLWSKEALFFIPVLVFSFFLMFKTFQITPDGNLKLALKLWSDFAATIPLIRSFSLGDNFPPQYPIFAGPPIRYHFLFYLVVGFLEKIGVRLDWALNIPSAISFFALILIIYFLATKVFKNKAVGVLSIVLFLFNGSFSFLEFLKTHPISPNLINEIINTSEFASFGPYDGRVVSAFWSLNIFTNQRHLSLAYAAFLLLVFFLYRLIEVNKKFSTKGVVLLSLLIGLFPFFHLAVFGMMIVALGVFFLIYPKTRYQIFLIGLFSLALAIPQILYMGKSQIDVKFFDPGFLIQNLNFVNFVNYWVLNLGLTVVLAPIGFFLASRKVRKVFYPFFALFVVGNLFRFSPEVAANHKFFNLFLIGANFFTAYALIYIWKRKIFGKVLTAASLFFLTLSGIIDFFPIINDRYIEIPDVGSNRASQFILANTPKDSVFLNSSYLYDPASLAGRKIFMGWPYFSWSAGYDTDKRGKTMEKIYTSQDKLEICTLLRENDLDYFTVQDTSGDPDYPDIDIEFFQREFTSFYKNGDFVIFQTSQNCEGS</sequence>
<feature type="transmembrane region" description="Helical" evidence="1">
    <location>
        <begin position="298"/>
        <end position="323"/>
    </location>
</feature>
<keyword evidence="1" id="KW-0472">Membrane</keyword>
<evidence type="ECO:0000313" key="2">
    <source>
        <dbReference type="EMBL" id="OGM15865.1"/>
    </source>
</evidence>
<keyword evidence="1" id="KW-0812">Transmembrane</keyword>
<organism evidence="2 3">
    <name type="scientific">Candidatus Woesebacteria bacterium RBG_16_42_24</name>
    <dbReference type="NCBI Taxonomy" id="1802485"/>
    <lineage>
        <taxon>Bacteria</taxon>
        <taxon>Candidatus Woeseibacteriota</taxon>
    </lineage>
</organism>
<feature type="transmembrane region" description="Helical" evidence="1">
    <location>
        <begin position="330"/>
        <end position="347"/>
    </location>
</feature>
<feature type="transmembrane region" description="Helical" evidence="1">
    <location>
        <begin position="259"/>
        <end position="278"/>
    </location>
</feature>
<feature type="transmembrane region" description="Helical" evidence="1">
    <location>
        <begin position="12"/>
        <end position="31"/>
    </location>
</feature>
<feature type="transmembrane region" description="Helical" evidence="1">
    <location>
        <begin position="66"/>
        <end position="84"/>
    </location>
</feature>
<evidence type="ECO:0000256" key="1">
    <source>
        <dbReference type="SAM" id="Phobius"/>
    </source>
</evidence>
<dbReference type="Proteomes" id="UP000177382">
    <property type="component" value="Unassembled WGS sequence"/>
</dbReference>
<keyword evidence="1" id="KW-1133">Transmembrane helix</keyword>
<dbReference type="STRING" id="1802485.A2V97_03800"/>
<evidence type="ECO:0000313" key="3">
    <source>
        <dbReference type="Proteomes" id="UP000177382"/>
    </source>
</evidence>
<accession>A0A1F7XNL7</accession>
<evidence type="ECO:0008006" key="4">
    <source>
        <dbReference type="Google" id="ProtNLM"/>
    </source>
</evidence>
<feature type="transmembrane region" description="Helical" evidence="1">
    <location>
        <begin position="221"/>
        <end position="252"/>
    </location>
</feature>
<comment type="caution">
    <text evidence="2">The sequence shown here is derived from an EMBL/GenBank/DDBJ whole genome shotgun (WGS) entry which is preliminary data.</text>
</comment>
<feature type="transmembrane region" description="Helical" evidence="1">
    <location>
        <begin position="359"/>
        <end position="377"/>
    </location>
</feature>
<feature type="transmembrane region" description="Helical" evidence="1">
    <location>
        <begin position="96"/>
        <end position="116"/>
    </location>
</feature>
<dbReference type="EMBL" id="MGFX01000001">
    <property type="protein sequence ID" value="OGM15865.1"/>
    <property type="molecule type" value="Genomic_DNA"/>
</dbReference>
<dbReference type="AlphaFoldDB" id="A0A1F7XNL7"/>
<feature type="transmembrane region" description="Helical" evidence="1">
    <location>
        <begin position="384"/>
        <end position="405"/>
    </location>
</feature>
<protein>
    <recommendedName>
        <fullName evidence="4">Glycosyltransferase RgtA/B/C/D-like domain-containing protein</fullName>
    </recommendedName>
</protein>
<proteinExistence type="predicted"/>
<name>A0A1F7XNL7_9BACT</name>
<gene>
    <name evidence="2" type="ORF">A2V97_03800</name>
</gene>
<feature type="transmembrane region" description="Helical" evidence="1">
    <location>
        <begin position="128"/>
        <end position="146"/>
    </location>
</feature>
<feature type="transmembrane region" description="Helical" evidence="1">
    <location>
        <begin position="191"/>
        <end position="209"/>
    </location>
</feature>
<reference evidence="2 3" key="1">
    <citation type="journal article" date="2016" name="Nat. Commun.">
        <title>Thousands of microbial genomes shed light on interconnected biogeochemical processes in an aquifer system.</title>
        <authorList>
            <person name="Anantharaman K."/>
            <person name="Brown C.T."/>
            <person name="Hug L.A."/>
            <person name="Sharon I."/>
            <person name="Castelle C.J."/>
            <person name="Probst A.J."/>
            <person name="Thomas B.C."/>
            <person name="Singh A."/>
            <person name="Wilkins M.J."/>
            <person name="Karaoz U."/>
            <person name="Brodie E.L."/>
            <person name="Williams K.H."/>
            <person name="Hubbard S.S."/>
            <person name="Banfield J.F."/>
        </authorList>
    </citation>
    <scope>NUCLEOTIDE SEQUENCE [LARGE SCALE GENOMIC DNA]</scope>
</reference>